<evidence type="ECO:0000256" key="6">
    <source>
        <dbReference type="SAM" id="MobiDB-lite"/>
    </source>
</evidence>
<feature type="region of interest" description="Disordered" evidence="6">
    <location>
        <begin position="1470"/>
        <end position="1495"/>
    </location>
</feature>
<evidence type="ECO:0000256" key="1">
    <source>
        <dbReference type="ARBA" id="ARBA00012417"/>
    </source>
</evidence>
<dbReference type="EMBL" id="MIGC01002211">
    <property type="protein sequence ID" value="PHJ21492.1"/>
    <property type="molecule type" value="Genomic_DNA"/>
</dbReference>
<dbReference type="PANTHER" id="PTHR10133:SF62">
    <property type="entry name" value="DNA POLYMERASE THETA"/>
    <property type="match status" value="1"/>
</dbReference>
<feature type="domain" description="DNA-directed DNA polymerase family A palm" evidence="7">
    <location>
        <begin position="1719"/>
        <end position="1963"/>
    </location>
</feature>
<dbReference type="GO" id="GO:0003887">
    <property type="term" value="F:DNA-directed DNA polymerase activity"/>
    <property type="evidence" value="ECO:0007669"/>
    <property type="project" value="UniProtKB-KW"/>
</dbReference>
<dbReference type="Pfam" id="PF00476">
    <property type="entry name" value="DNA_pol_A"/>
    <property type="match status" value="2"/>
</dbReference>
<dbReference type="OrthoDB" id="275278at2759"/>
<proteinExistence type="predicted"/>
<keyword evidence="9" id="KW-1185">Reference proteome</keyword>
<dbReference type="GO" id="GO:0006261">
    <property type="term" value="P:DNA-templated DNA replication"/>
    <property type="evidence" value="ECO:0007669"/>
    <property type="project" value="InterPro"/>
</dbReference>
<dbReference type="InterPro" id="IPR043502">
    <property type="entry name" value="DNA/RNA_pol_sf"/>
</dbReference>
<organism evidence="8 9">
    <name type="scientific">Cystoisospora suis</name>
    <dbReference type="NCBI Taxonomy" id="483139"/>
    <lineage>
        <taxon>Eukaryota</taxon>
        <taxon>Sar</taxon>
        <taxon>Alveolata</taxon>
        <taxon>Apicomplexa</taxon>
        <taxon>Conoidasida</taxon>
        <taxon>Coccidia</taxon>
        <taxon>Eucoccidiorida</taxon>
        <taxon>Eimeriorina</taxon>
        <taxon>Sarcocystidae</taxon>
        <taxon>Cystoisospora</taxon>
    </lineage>
</organism>
<dbReference type="Gene3D" id="1.10.150.20">
    <property type="entry name" value="5' to 3' exonuclease, C-terminal subdomain"/>
    <property type="match status" value="1"/>
</dbReference>
<dbReference type="Gene3D" id="1.20.1060.10">
    <property type="entry name" value="Taq DNA Polymerase, Chain T, domain 4"/>
    <property type="match status" value="1"/>
</dbReference>
<dbReference type="PROSITE" id="PS00447">
    <property type="entry name" value="DNA_POLYMERASE_A"/>
    <property type="match status" value="1"/>
</dbReference>
<dbReference type="Gene3D" id="3.30.70.370">
    <property type="match status" value="2"/>
</dbReference>
<feature type="compositionally biased region" description="Basic and acidic residues" evidence="6">
    <location>
        <begin position="894"/>
        <end position="905"/>
    </location>
</feature>
<feature type="region of interest" description="Disordered" evidence="6">
    <location>
        <begin position="773"/>
        <end position="950"/>
    </location>
</feature>
<keyword evidence="4" id="KW-0239">DNA-directed DNA polymerase</keyword>
<name>A0A2C6L083_9APIC</name>
<comment type="catalytic activity">
    <reaction evidence="5">
        <text>DNA(n) + a 2'-deoxyribonucleoside 5'-triphosphate = DNA(n+1) + diphosphate</text>
        <dbReference type="Rhea" id="RHEA:22508"/>
        <dbReference type="Rhea" id="RHEA-COMP:17339"/>
        <dbReference type="Rhea" id="RHEA-COMP:17340"/>
        <dbReference type="ChEBI" id="CHEBI:33019"/>
        <dbReference type="ChEBI" id="CHEBI:61560"/>
        <dbReference type="ChEBI" id="CHEBI:173112"/>
        <dbReference type="EC" id="2.7.7.7"/>
    </reaction>
</comment>
<evidence type="ECO:0000256" key="5">
    <source>
        <dbReference type="ARBA" id="ARBA00049244"/>
    </source>
</evidence>
<feature type="compositionally biased region" description="Gly residues" evidence="6">
    <location>
        <begin position="842"/>
        <end position="857"/>
    </location>
</feature>
<reference evidence="8 9" key="1">
    <citation type="journal article" date="2017" name="Int. J. Parasitol.">
        <title>The genome of the protozoan parasite Cystoisospora suis and a reverse vaccinology approach to identify vaccine candidates.</title>
        <authorList>
            <person name="Palmieri N."/>
            <person name="Shrestha A."/>
            <person name="Ruttkowski B."/>
            <person name="Beck T."/>
            <person name="Vogl C."/>
            <person name="Tomley F."/>
            <person name="Blake D.P."/>
            <person name="Joachim A."/>
        </authorList>
    </citation>
    <scope>NUCLEOTIDE SEQUENCE [LARGE SCALE GENOMIC DNA]</scope>
    <source>
        <strain evidence="8 9">Wien I</strain>
    </source>
</reference>
<evidence type="ECO:0000256" key="2">
    <source>
        <dbReference type="ARBA" id="ARBA00022679"/>
    </source>
</evidence>
<dbReference type="InterPro" id="IPR019760">
    <property type="entry name" value="DNA-dir_DNA_pol_A_CS"/>
</dbReference>
<dbReference type="GeneID" id="94428060"/>
<dbReference type="EC" id="2.7.7.7" evidence="1"/>
<dbReference type="GO" id="GO:0003677">
    <property type="term" value="F:DNA binding"/>
    <property type="evidence" value="ECO:0007669"/>
    <property type="project" value="InterPro"/>
</dbReference>
<protein>
    <recommendedName>
        <fullName evidence="1">DNA-directed DNA polymerase</fullName>
        <ecNumber evidence="1">2.7.7.7</ecNumber>
    </recommendedName>
</protein>
<feature type="region of interest" description="Disordered" evidence="6">
    <location>
        <begin position="1271"/>
        <end position="1325"/>
    </location>
</feature>
<dbReference type="SMART" id="SM00482">
    <property type="entry name" value="POLAc"/>
    <property type="match status" value="1"/>
</dbReference>
<gene>
    <name evidence="8" type="ORF">CSUI_004664</name>
</gene>
<sequence length="2003" mass="215206">MLFPFLPINNACRSVSLAGARFRCGGGVLLSRPSFQLLILITTLGDGCVSVIRHISLEALLFSRTVPAGLCSALARRSCVACDSWSSEMIRHLLLLRNRLACTWLTAPQRQPLLPSQLRCPPSFPPRALLGTRVPSKLSAFPRREGSSVSCLWLLLRSTADTDEDVLGSCQFVSRESMQQRSQTLHFLKGEEYGTEIAGFHHFTSTKTTSPFLFAETVEKRPLLCEPRHAALPSIKKRILSSSVAPTPDREAFVRRVSDKVFTRGTAVRPAKMASALHQASGLLVFYREPPDPGVFFRQYADPGRAMWRFLTAETEAEEGESPSASGRPEDVSHCTARSSICRAPPAAGGQQRPSGTSNATVPSESQATQLRTALTARSTSVDTEQANNSALLSRPLTHSPSAVSTSGHNCRSSSSSIQTGSSSWSHSACSSGSPPPLSSSNPLKTQPTSFLENRQERAGGSPGEEILFEEDEENLLFHSPELLTPGSVSCLPLRRSSAALSRVPSHLSSSTAPSTYAAASGSFSPLPGHVITRRDLGSLPASAAPKLLSYPAVRPSSPLSGNSTSSVSLSPRLSVSFSSIESQVSCSSFSPGSLKVSRSPHCSFSTAPVSLHENCKTRSSCTSVSFSSSHKSPSARHGSPFPLQLEPPASAEEGRGNNSAPQAPQDLCDGSREDGVRHANSMFKASISPDEMHLRGGERVNPQRHERKIERNFSWGDGFSAEDRGATCTAGLKPQYNSEGFGVSSAAGARGISPSCAIKPGSGYRYMEAGNEVPTASCSKRREPETMMGEEGARSSSLSAGEAEEDDAVLQAEQKALDSHSSTSEQRSAFRKKQGDCGEKSVGGAGLRTGTRGSGPTGMRLGSRASEGCPGGAASREEADQGKKRSSKLKKRNSPDAKEVEGPRKRARAATAAGSDEESRNSLQERKRKTETGAVSEKPAGEKSQRKRVVFDPRAAWPTFVNLSVKNPECTGKAEVVRVIESVTELDAVLDEHFTSPASFSYSRMTTTPSSSSVSPLSPSPPYSPTTCVPPPASLSCCTEFGTVLCLFEDGSTTTRSSKRLQEAKYTNRTYRARFPEPVAFLLSLASRRGKTQKGFQGERNTGLVGEKVTNEEKPESNCHPVSTGEHREEEGQPQVGSFQWLHILLPCNSRRFGFQNKTNDCERRDWEISITSASSLTERVWEELRSIMHVEGRCLKSGGPLFCFSSQDTLRPLLQRFPQDALELRALLDARLMHWLLYPDTAGDPSVTGFLDSCVNQVESAADMLMREERQGGSSAAPKSGSTSLGEVFQSEKGESSPADESDCTQGWSPLSDASTSANTRMQVPGAHLSESSFLHQLTVKLQASAADKGASGVSTELSTHWLSAFRDASLLARLALAARRLLHAQQLVGPLLSQEIPMAALLGLLDVTGIAFDVSALQSARLSLQGAMRVLEKESERVVGDRKDLLTSPQQLSRFLFEELRLPVPGAAASSSTSSGKHLKRAASASSSTRKTPVVSVSTSDEVLQALTGLHPIIGIIQSYRAVAKLQSTYIDGLTPLSLKSLTVLSAAEGVSYKVAFKLYNGEKDSASGEENARGESQETKKGEVDGRVLFDAAAEYPSLYRSSLPRLFTRWNQTRTVTGRLSSSYPNLQNIPKETLLPSLPRVLTSAAVAATTAADSPSPSPPSCLPGSPSLLLCPAPSTSPSAAQPAVFSSAFSSSSCCPTVPIVEHKLLLPESVNCRLAFRDDAQDGSSVLVSVDYAQIEMRLLAHFCGQGLMQSLLKNNATQQQGARPLQLESDETHPSEGTSRAGGDAVDLYREMAGLYAKQPPHAVSGDLRKKVKVTCLALIYGSGVPTIAKQMGISLYEAAAFRTRFLSVFPEVNRFIRNVTANARAKGFVTTLAGRRRYIPEVRSPEPSLRALGERLSVNSCIQGSASDLMKIAMLRLQRDLLTHQWEQTASAPRLLLSIHDELVLQCPKAHLAVLATMLRRCMTEDMPVDVPLDVTISSGPAWGAVKKLGS</sequence>
<dbReference type="GO" id="GO:0006302">
    <property type="term" value="P:double-strand break repair"/>
    <property type="evidence" value="ECO:0007669"/>
    <property type="project" value="TreeGrafter"/>
</dbReference>
<dbReference type="SUPFAM" id="SSF56672">
    <property type="entry name" value="DNA/RNA polymerases"/>
    <property type="match status" value="1"/>
</dbReference>
<feature type="region of interest" description="Disordered" evidence="6">
    <location>
        <begin position="623"/>
        <end position="675"/>
    </location>
</feature>
<evidence type="ECO:0000313" key="8">
    <source>
        <dbReference type="EMBL" id="PHJ21492.1"/>
    </source>
</evidence>
<feature type="region of interest" description="Disordered" evidence="6">
    <location>
        <begin position="1111"/>
        <end position="1130"/>
    </location>
</feature>
<evidence type="ECO:0000259" key="7">
    <source>
        <dbReference type="SMART" id="SM00482"/>
    </source>
</evidence>
<dbReference type="InterPro" id="IPR002298">
    <property type="entry name" value="DNA_polymerase_A"/>
</dbReference>
<feature type="compositionally biased region" description="Low complexity" evidence="6">
    <location>
        <begin position="413"/>
        <end position="443"/>
    </location>
</feature>
<feature type="compositionally biased region" description="Basic and acidic residues" evidence="6">
    <location>
        <begin position="918"/>
        <end position="932"/>
    </location>
</feature>
<dbReference type="Proteomes" id="UP000221165">
    <property type="component" value="Unassembled WGS sequence"/>
</dbReference>
<evidence type="ECO:0000313" key="9">
    <source>
        <dbReference type="Proteomes" id="UP000221165"/>
    </source>
</evidence>
<feature type="region of interest" description="Disordered" evidence="6">
    <location>
        <begin position="315"/>
        <end position="448"/>
    </location>
</feature>
<dbReference type="PANTHER" id="PTHR10133">
    <property type="entry name" value="DNA POLYMERASE I"/>
    <property type="match status" value="1"/>
</dbReference>
<feature type="region of interest" description="Disordered" evidence="6">
    <location>
        <begin position="1769"/>
        <end position="1794"/>
    </location>
</feature>
<feature type="compositionally biased region" description="Low complexity" evidence="6">
    <location>
        <begin position="623"/>
        <end position="640"/>
    </location>
</feature>
<dbReference type="CDD" id="cd08638">
    <property type="entry name" value="DNA_pol_A_theta"/>
    <property type="match status" value="1"/>
</dbReference>
<accession>A0A2C6L083</accession>
<dbReference type="VEuPathDB" id="ToxoDB:CSUI_004664"/>
<dbReference type="RefSeq" id="XP_067923174.1">
    <property type="nucleotide sequence ID" value="XM_068064849.1"/>
</dbReference>
<keyword evidence="2" id="KW-0808">Transferase</keyword>
<comment type="caution">
    <text evidence="8">The sequence shown here is derived from an EMBL/GenBank/DDBJ whole genome shotgun (WGS) entry which is preliminary data.</text>
</comment>
<dbReference type="InterPro" id="IPR001098">
    <property type="entry name" value="DNA-dir_DNA_pol_A_palm_dom"/>
</dbReference>
<feature type="compositionally biased region" description="Polar residues" evidence="6">
    <location>
        <begin position="1306"/>
        <end position="1324"/>
    </location>
</feature>
<evidence type="ECO:0000256" key="3">
    <source>
        <dbReference type="ARBA" id="ARBA00022695"/>
    </source>
</evidence>
<feature type="region of interest" description="Disordered" evidence="6">
    <location>
        <begin position="1001"/>
        <end position="1020"/>
    </location>
</feature>
<keyword evidence="3" id="KW-0548">Nucleotidyltransferase</keyword>
<feature type="compositionally biased region" description="Polar residues" evidence="6">
    <location>
        <begin position="352"/>
        <end position="412"/>
    </location>
</feature>
<feature type="compositionally biased region" description="Low complexity" evidence="6">
    <location>
        <begin position="1002"/>
        <end position="1018"/>
    </location>
</feature>
<evidence type="ECO:0000256" key="4">
    <source>
        <dbReference type="ARBA" id="ARBA00022932"/>
    </source>
</evidence>